<feature type="compositionally biased region" description="Polar residues" evidence="1">
    <location>
        <begin position="60"/>
        <end position="85"/>
    </location>
</feature>
<keyword evidence="3" id="KW-1185">Reference proteome</keyword>
<sequence>MNPLNCNDSKTNEIRNDHLQDDENIESVYNEIDELAMNTSRRSYHHSYLEITNSLSSTLHTKGSSTPSSICSTHLSSKSQPVQQKTLRRQRNELKEHTNDQHSPEGSEYSDEHIRPTSFVQLQPIEIMLEHRGISLPNNDTVTGIQNEYSISKESTLIGFGRSTRINKLSLKDVRSQTRRINVVDNPIYHETVNRHPKSAAWFSKRKTL</sequence>
<evidence type="ECO:0000313" key="3">
    <source>
        <dbReference type="Proteomes" id="UP000507470"/>
    </source>
</evidence>
<protein>
    <submittedName>
        <fullName evidence="2">Uncharacterized protein</fullName>
    </submittedName>
</protein>
<accession>A0A6J8EJG5</accession>
<feature type="compositionally biased region" description="Basic and acidic residues" evidence="1">
    <location>
        <begin position="90"/>
        <end position="114"/>
    </location>
</feature>
<evidence type="ECO:0000313" key="2">
    <source>
        <dbReference type="EMBL" id="CAC5419892.1"/>
    </source>
</evidence>
<dbReference type="EMBL" id="CACVKT020009055">
    <property type="protein sequence ID" value="CAC5419892.1"/>
    <property type="molecule type" value="Genomic_DNA"/>
</dbReference>
<dbReference type="Proteomes" id="UP000507470">
    <property type="component" value="Unassembled WGS sequence"/>
</dbReference>
<proteinExistence type="predicted"/>
<gene>
    <name evidence="2" type="ORF">MCOR_52173</name>
</gene>
<feature type="region of interest" description="Disordered" evidence="1">
    <location>
        <begin position="60"/>
        <end position="114"/>
    </location>
</feature>
<dbReference type="AlphaFoldDB" id="A0A6J8EJG5"/>
<dbReference type="OrthoDB" id="10434854at2759"/>
<reference evidence="2 3" key="1">
    <citation type="submission" date="2020-06" db="EMBL/GenBank/DDBJ databases">
        <authorList>
            <person name="Li R."/>
            <person name="Bekaert M."/>
        </authorList>
    </citation>
    <scope>NUCLEOTIDE SEQUENCE [LARGE SCALE GENOMIC DNA]</scope>
    <source>
        <strain evidence="3">wild</strain>
    </source>
</reference>
<name>A0A6J8EJG5_MYTCO</name>
<evidence type="ECO:0000256" key="1">
    <source>
        <dbReference type="SAM" id="MobiDB-lite"/>
    </source>
</evidence>
<organism evidence="2 3">
    <name type="scientific">Mytilus coruscus</name>
    <name type="common">Sea mussel</name>
    <dbReference type="NCBI Taxonomy" id="42192"/>
    <lineage>
        <taxon>Eukaryota</taxon>
        <taxon>Metazoa</taxon>
        <taxon>Spiralia</taxon>
        <taxon>Lophotrochozoa</taxon>
        <taxon>Mollusca</taxon>
        <taxon>Bivalvia</taxon>
        <taxon>Autobranchia</taxon>
        <taxon>Pteriomorphia</taxon>
        <taxon>Mytilida</taxon>
        <taxon>Mytiloidea</taxon>
        <taxon>Mytilidae</taxon>
        <taxon>Mytilinae</taxon>
        <taxon>Mytilus</taxon>
    </lineage>
</organism>